<reference evidence="1" key="1">
    <citation type="journal article" date="2011" name="Genome Biol.">
        <title>The draft genome of the carcinogenic human liver fluke Clonorchis sinensis.</title>
        <authorList>
            <person name="Wang X."/>
            <person name="Chen W."/>
            <person name="Huang Y."/>
            <person name="Sun J."/>
            <person name="Men J."/>
            <person name="Liu H."/>
            <person name="Luo F."/>
            <person name="Guo L."/>
            <person name="Lv X."/>
            <person name="Deng C."/>
            <person name="Zhou C."/>
            <person name="Fan Y."/>
            <person name="Li X."/>
            <person name="Huang L."/>
            <person name="Hu Y."/>
            <person name="Liang C."/>
            <person name="Hu X."/>
            <person name="Xu J."/>
            <person name="Yu X."/>
        </authorList>
    </citation>
    <scope>NUCLEOTIDE SEQUENCE [LARGE SCALE GENOMIC DNA]</scope>
    <source>
        <strain evidence="1">Henan</strain>
    </source>
</reference>
<accession>G7YQS8</accession>
<dbReference type="Proteomes" id="UP000008909">
    <property type="component" value="Unassembled WGS sequence"/>
</dbReference>
<sequence>MPGEDTPSRYDLRLFRAARLRADKMNEDKLFVAVHITRKHIGCAIVETCASDVATTALPNKKPVALLYGLLFPTRLTVGKEIYSHRSHQKVQELPWKSFRVSHRSAVSIVHVCRSTQTKVKMGFALEDRASTLMMCIVLPNNNIAGAFPQFLLAVVEPYRVKGFKVFLRSSEHNTILDEAEITEKR</sequence>
<organism evidence="1 2">
    <name type="scientific">Clonorchis sinensis</name>
    <name type="common">Chinese liver fluke</name>
    <dbReference type="NCBI Taxonomy" id="79923"/>
    <lineage>
        <taxon>Eukaryota</taxon>
        <taxon>Metazoa</taxon>
        <taxon>Spiralia</taxon>
        <taxon>Lophotrochozoa</taxon>
        <taxon>Platyhelminthes</taxon>
        <taxon>Trematoda</taxon>
        <taxon>Digenea</taxon>
        <taxon>Opisthorchiida</taxon>
        <taxon>Opisthorchiata</taxon>
        <taxon>Opisthorchiidae</taxon>
        <taxon>Clonorchis</taxon>
    </lineage>
</organism>
<reference key="2">
    <citation type="submission" date="2011-10" db="EMBL/GenBank/DDBJ databases">
        <title>The genome and transcriptome sequence of Clonorchis sinensis provide insights into the carcinogenic liver fluke.</title>
        <authorList>
            <person name="Wang X."/>
            <person name="Huang Y."/>
            <person name="Chen W."/>
            <person name="Liu H."/>
            <person name="Guo L."/>
            <person name="Chen Y."/>
            <person name="Luo F."/>
            <person name="Zhou W."/>
            <person name="Sun J."/>
            <person name="Mao Q."/>
            <person name="Liang P."/>
            <person name="Zhou C."/>
            <person name="Tian Y."/>
            <person name="Men J."/>
            <person name="Lv X."/>
            <person name="Huang L."/>
            <person name="Zhou J."/>
            <person name="Hu Y."/>
            <person name="Li R."/>
            <person name="Zhang F."/>
            <person name="Lei H."/>
            <person name="Li X."/>
            <person name="Hu X."/>
            <person name="Liang C."/>
            <person name="Xu J."/>
            <person name="Wu Z."/>
            <person name="Yu X."/>
        </authorList>
    </citation>
    <scope>NUCLEOTIDE SEQUENCE</scope>
    <source>
        <strain>Henan</strain>
    </source>
</reference>
<keyword evidence="2" id="KW-1185">Reference proteome</keyword>
<protein>
    <submittedName>
        <fullName evidence="1">Uncharacterized protein</fullName>
    </submittedName>
</protein>
<name>G7YQS8_CLOSI</name>
<proteinExistence type="predicted"/>
<evidence type="ECO:0000313" key="1">
    <source>
        <dbReference type="EMBL" id="GAA55308.1"/>
    </source>
</evidence>
<dbReference type="EMBL" id="DF143993">
    <property type="protein sequence ID" value="GAA55308.1"/>
    <property type="molecule type" value="Genomic_DNA"/>
</dbReference>
<evidence type="ECO:0000313" key="2">
    <source>
        <dbReference type="Proteomes" id="UP000008909"/>
    </source>
</evidence>
<gene>
    <name evidence="1" type="ORF">CLF_107557</name>
</gene>
<dbReference type="AlphaFoldDB" id="G7YQS8"/>